<dbReference type="PROSITE" id="PS50868">
    <property type="entry name" value="POST_SET"/>
    <property type="match status" value="1"/>
</dbReference>
<dbReference type="AlphaFoldDB" id="A0A1G2QWS3"/>
<dbReference type="CDD" id="cd08161">
    <property type="entry name" value="SET"/>
    <property type="match status" value="1"/>
</dbReference>
<protein>
    <recommendedName>
        <fullName evidence="7">SET domain-containing protein</fullName>
    </recommendedName>
</protein>
<dbReference type="InterPro" id="IPR001214">
    <property type="entry name" value="SET_dom"/>
</dbReference>
<evidence type="ECO:0000259" key="4">
    <source>
        <dbReference type="PROSITE" id="PS50868"/>
    </source>
</evidence>
<dbReference type="InterPro" id="IPR053201">
    <property type="entry name" value="Flavunoidine_N-MTase"/>
</dbReference>
<dbReference type="Proteomes" id="UP000178170">
    <property type="component" value="Unassembled WGS sequence"/>
</dbReference>
<keyword evidence="2" id="KW-0949">S-adenosyl-L-methionine</keyword>
<evidence type="ECO:0000259" key="3">
    <source>
        <dbReference type="PROSITE" id="PS50280"/>
    </source>
</evidence>
<dbReference type="InterPro" id="IPR046341">
    <property type="entry name" value="SET_dom_sf"/>
</dbReference>
<proteinExistence type="predicted"/>
<reference evidence="5 6" key="1">
    <citation type="journal article" date="2016" name="Nat. Commun.">
        <title>Thousands of microbial genomes shed light on interconnected biogeochemical processes in an aquifer system.</title>
        <authorList>
            <person name="Anantharaman K."/>
            <person name="Brown C.T."/>
            <person name="Hug L.A."/>
            <person name="Sharon I."/>
            <person name="Castelle C.J."/>
            <person name="Probst A.J."/>
            <person name="Thomas B.C."/>
            <person name="Singh A."/>
            <person name="Wilkins M.J."/>
            <person name="Karaoz U."/>
            <person name="Brodie E.L."/>
            <person name="Williams K.H."/>
            <person name="Hubbard S.S."/>
            <person name="Banfield J.F."/>
        </authorList>
    </citation>
    <scope>NUCLEOTIDE SEQUENCE [LARGE SCALE GENOMIC DNA]</scope>
</reference>
<gene>
    <name evidence="5" type="ORF">A2843_01365</name>
</gene>
<keyword evidence="1" id="KW-0808">Transferase</keyword>
<organism evidence="5 6">
    <name type="scientific">Candidatus Wildermuthbacteria bacterium RIFCSPHIGHO2_01_FULL_48_27b</name>
    <dbReference type="NCBI Taxonomy" id="1802447"/>
    <lineage>
        <taxon>Bacteria</taxon>
        <taxon>Candidatus Wildermuthiibacteriota</taxon>
    </lineage>
</organism>
<dbReference type="Pfam" id="PF00856">
    <property type="entry name" value="SET"/>
    <property type="match status" value="1"/>
</dbReference>
<comment type="caution">
    <text evidence="5">The sequence shown here is derived from an EMBL/GenBank/DDBJ whole genome shotgun (WGS) entry which is preliminary data.</text>
</comment>
<dbReference type="Gene3D" id="2.170.270.10">
    <property type="entry name" value="SET domain"/>
    <property type="match status" value="1"/>
</dbReference>
<evidence type="ECO:0000313" key="6">
    <source>
        <dbReference type="Proteomes" id="UP000178170"/>
    </source>
</evidence>
<name>A0A1G2QWS3_9BACT</name>
<evidence type="ECO:0000256" key="2">
    <source>
        <dbReference type="ARBA" id="ARBA00022691"/>
    </source>
</evidence>
<feature type="domain" description="Post-SET" evidence="4">
    <location>
        <begin position="124"/>
        <end position="140"/>
    </location>
</feature>
<dbReference type="InterPro" id="IPR003616">
    <property type="entry name" value="Post-SET_dom"/>
</dbReference>
<evidence type="ECO:0008006" key="7">
    <source>
        <dbReference type="Google" id="ProtNLM"/>
    </source>
</evidence>
<dbReference type="PROSITE" id="PS50280">
    <property type="entry name" value="SET"/>
    <property type="match status" value="1"/>
</dbReference>
<feature type="domain" description="SET" evidence="3">
    <location>
        <begin position="12"/>
        <end position="111"/>
    </location>
</feature>
<accession>A0A1G2QWS3</accession>
<dbReference type="EMBL" id="MHTS01000015">
    <property type="protein sequence ID" value="OHA64462.1"/>
    <property type="molecule type" value="Genomic_DNA"/>
</dbReference>
<evidence type="ECO:0000313" key="5">
    <source>
        <dbReference type="EMBL" id="OHA64462.1"/>
    </source>
</evidence>
<sequence>MTEAQIALQNRKNTLVGKSSHKYGLTFFARKNFKKGEVVMLGFGKIIDHQTPHVSVQIACNKHFLPKKWTGKYWNHSCNPNTHVKSRSDEFPNLIASRNIKKGEEINYGYWMTEFMWTQNADELKVRCKCGTKKCKGKIFSFSNLTEQEREKLKNDRFCSKYLYTQP</sequence>
<evidence type="ECO:0000256" key="1">
    <source>
        <dbReference type="ARBA" id="ARBA00022679"/>
    </source>
</evidence>
<dbReference type="SUPFAM" id="SSF82199">
    <property type="entry name" value="SET domain"/>
    <property type="match status" value="1"/>
</dbReference>
<dbReference type="GO" id="GO:0016740">
    <property type="term" value="F:transferase activity"/>
    <property type="evidence" value="ECO:0007669"/>
    <property type="project" value="UniProtKB-KW"/>
</dbReference>
<dbReference type="PANTHER" id="PTHR12350:SF19">
    <property type="entry name" value="SET DOMAIN-CONTAINING PROTEIN"/>
    <property type="match status" value="1"/>
</dbReference>
<dbReference type="PANTHER" id="PTHR12350">
    <property type="entry name" value="HISTONE-LYSINE N-METHYLTRANSFERASE-RELATED"/>
    <property type="match status" value="1"/>
</dbReference>